<dbReference type="Gene3D" id="4.10.410.20">
    <property type="match status" value="1"/>
</dbReference>
<dbReference type="InterPro" id="IPR001254">
    <property type="entry name" value="Trypsin_dom"/>
</dbReference>
<evidence type="ECO:0000313" key="4">
    <source>
        <dbReference type="EMBL" id="CAF2757155.1"/>
    </source>
</evidence>
<dbReference type="Gene3D" id="2.40.10.10">
    <property type="entry name" value="Trypsin-like serine proteases"/>
    <property type="match status" value="3"/>
</dbReference>
<dbReference type="EC" id="3.1.-.-" evidence="4"/>
<dbReference type="InterPro" id="IPR001212">
    <property type="entry name" value="Somatomedin_B_dom"/>
</dbReference>
<accession>A0A7R8GZ09</accession>
<dbReference type="InterPro" id="IPR043504">
    <property type="entry name" value="Peptidase_S1_PA_chymotrypsin"/>
</dbReference>
<evidence type="ECO:0000256" key="1">
    <source>
        <dbReference type="ARBA" id="ARBA00022801"/>
    </source>
</evidence>
<dbReference type="PROSITE" id="PS50240">
    <property type="entry name" value="TRYPSIN_DOM"/>
    <property type="match status" value="1"/>
</dbReference>
<dbReference type="InterPro" id="IPR051487">
    <property type="entry name" value="Ser/Thr_Proteases_Immune/Dev"/>
</dbReference>
<dbReference type="GO" id="GO:0004521">
    <property type="term" value="F:RNA endonuclease activity"/>
    <property type="evidence" value="ECO:0007669"/>
    <property type="project" value="InterPro"/>
</dbReference>
<dbReference type="InterPro" id="IPR009003">
    <property type="entry name" value="Peptidase_S1_PA"/>
</dbReference>
<gene>
    <name evidence="4" type="ORF">LSAA_770</name>
</gene>
<dbReference type="InterPro" id="IPR001314">
    <property type="entry name" value="Peptidase_S1A"/>
</dbReference>
<dbReference type="AlphaFoldDB" id="A0A7R8GZ09"/>
<evidence type="ECO:0000256" key="3">
    <source>
        <dbReference type="ARBA" id="ARBA00024195"/>
    </source>
</evidence>
<dbReference type="Pfam" id="PF00089">
    <property type="entry name" value="Trypsin"/>
    <property type="match status" value="1"/>
</dbReference>
<keyword evidence="5" id="KW-1185">Reference proteome</keyword>
<dbReference type="PANTHER" id="PTHR24256">
    <property type="entry name" value="TRYPTASE-RELATED"/>
    <property type="match status" value="1"/>
</dbReference>
<keyword evidence="2" id="KW-1015">Disulfide bond</keyword>
<dbReference type="Pfam" id="PF09412">
    <property type="entry name" value="XendoU"/>
    <property type="match status" value="2"/>
</dbReference>
<dbReference type="SUPFAM" id="SSF142877">
    <property type="entry name" value="EndoU-like"/>
    <property type="match status" value="1"/>
</dbReference>
<dbReference type="GO" id="GO:0006508">
    <property type="term" value="P:proteolysis"/>
    <property type="evidence" value="ECO:0007669"/>
    <property type="project" value="InterPro"/>
</dbReference>
<dbReference type="PROSITE" id="PS00135">
    <property type="entry name" value="TRYPSIN_SER"/>
    <property type="match status" value="1"/>
</dbReference>
<dbReference type="InterPro" id="IPR036024">
    <property type="entry name" value="Somatomedin_B-like_dom_sf"/>
</dbReference>
<dbReference type="InterPro" id="IPR018998">
    <property type="entry name" value="EndoU_C"/>
</dbReference>
<name>A0A7R8GZ09_LEPSM</name>
<dbReference type="InterPro" id="IPR037227">
    <property type="entry name" value="EndoU-like"/>
</dbReference>
<reference evidence="4" key="1">
    <citation type="submission" date="2021-02" db="EMBL/GenBank/DDBJ databases">
        <authorList>
            <person name="Bekaert M."/>
        </authorList>
    </citation>
    <scope>NUCLEOTIDE SEQUENCE</scope>
    <source>
        <strain evidence="4">IoA-00</strain>
    </source>
</reference>
<evidence type="ECO:0000313" key="5">
    <source>
        <dbReference type="Proteomes" id="UP000675881"/>
    </source>
</evidence>
<dbReference type="SMART" id="SM00020">
    <property type="entry name" value="Tryp_SPc"/>
    <property type="match status" value="1"/>
</dbReference>
<dbReference type="Pfam" id="PF01033">
    <property type="entry name" value="Somatomedin_B"/>
    <property type="match status" value="1"/>
</dbReference>
<dbReference type="GO" id="GO:0004252">
    <property type="term" value="F:serine-type endopeptidase activity"/>
    <property type="evidence" value="ECO:0007669"/>
    <property type="project" value="InterPro"/>
</dbReference>
<protein>
    <submittedName>
        <fullName evidence="4">ENDOU</fullName>
        <ecNumber evidence="4">3.1.-.-</ecNumber>
    </submittedName>
</protein>
<evidence type="ECO:0000256" key="2">
    <source>
        <dbReference type="ARBA" id="ARBA00023157"/>
    </source>
</evidence>
<dbReference type="EMBL" id="HG994580">
    <property type="protein sequence ID" value="CAF2757155.1"/>
    <property type="molecule type" value="Genomic_DNA"/>
</dbReference>
<dbReference type="SMART" id="SM00201">
    <property type="entry name" value="SO"/>
    <property type="match status" value="1"/>
</dbReference>
<dbReference type="PROSITE" id="PS50958">
    <property type="entry name" value="SMB_2"/>
    <property type="match status" value="1"/>
</dbReference>
<dbReference type="SUPFAM" id="SSF50494">
    <property type="entry name" value="Trypsin-like serine proteases"/>
    <property type="match status" value="1"/>
</dbReference>
<comment type="similarity">
    <text evidence="3">Belongs to the peptidase S1 family. CLIP subfamily.</text>
</comment>
<dbReference type="OrthoDB" id="430326at2759"/>
<dbReference type="SUPFAM" id="SSF90188">
    <property type="entry name" value="Somatomedin B domain"/>
    <property type="match status" value="1"/>
</dbReference>
<proteinExistence type="inferred from homology"/>
<dbReference type="Proteomes" id="UP000675881">
    <property type="component" value="Chromosome 1"/>
</dbReference>
<dbReference type="PRINTS" id="PR00722">
    <property type="entry name" value="CHYMOTRYPSIN"/>
</dbReference>
<dbReference type="InterPro" id="IPR033116">
    <property type="entry name" value="TRYPSIN_SER"/>
</dbReference>
<organism evidence="4 5">
    <name type="scientific">Lepeophtheirus salmonis</name>
    <name type="common">Salmon louse</name>
    <name type="synonym">Caligus salmonis</name>
    <dbReference type="NCBI Taxonomy" id="72036"/>
    <lineage>
        <taxon>Eukaryota</taxon>
        <taxon>Metazoa</taxon>
        <taxon>Ecdysozoa</taxon>
        <taxon>Arthropoda</taxon>
        <taxon>Crustacea</taxon>
        <taxon>Multicrustacea</taxon>
        <taxon>Hexanauplia</taxon>
        <taxon>Copepoda</taxon>
        <taxon>Siphonostomatoida</taxon>
        <taxon>Caligidae</taxon>
        <taxon>Lepeophtheirus</taxon>
    </lineage>
</organism>
<keyword evidence="1 4" id="KW-0378">Hydrolase</keyword>
<sequence length="583" mass="64694">MKHDCASNGHPSPSVHSVVGKSQCRTVKVPAQLFFFWRSRRPYVAESCLYAPIRIQKSLEDRKQQGISFPWLASVSTFGSCTGSVLDENWIITAKHCVQTDGVAGILVGAHSIAKGTDEPNKQARKNPLELNEYVRPVCLPTRADANKTFVGASTTITGWGVNNFDRANYPELYFAKDVEVVKCGHGEDVLCIDANPGKAVCFGDSGGPLNYEMEDGKYMQIGVNQFVTNGKCAGGHNGYARITSHLDFIQEITGIVIDEFKIVGTGSEGISFQGCSVLPFGVLFGFCLAKRDKLSSHPVIMKGYLILLLTFLQIWSSLSLKPITRESRPNTGSCRSQICFEGFEPLNACQCDNSCLRHKDCCEDFQQVLIQTFEISQTNLLNWTLTMLEQTQKTKGTGHSTITMMPMSNRMTNLLLKSLNEQNEFMDLVLETPVMKATYEFVVDNNIFKGNKIAFSAKMKEMWFGLYDRDGNGSKRTLGSSGTSWTNNYRGRSLTPKKFGNYGYGVGSNFKWRNYEKCMGSMFVGTTPEFEMALYSVCFLAKPNKNCKEVIATAQGPKDCFAGKTSNGEMDEGILQTHMIIN</sequence>